<accession>A0AAD7HWZ6</accession>
<evidence type="ECO:0000313" key="2">
    <source>
        <dbReference type="Proteomes" id="UP001215598"/>
    </source>
</evidence>
<keyword evidence="2" id="KW-1185">Reference proteome</keyword>
<protein>
    <submittedName>
        <fullName evidence="1">Uncharacterized protein</fullName>
    </submittedName>
</protein>
<dbReference type="EMBL" id="JARKIB010000168">
    <property type="protein sequence ID" value="KAJ7729002.1"/>
    <property type="molecule type" value="Genomic_DNA"/>
</dbReference>
<name>A0AAD7HWZ6_9AGAR</name>
<dbReference type="Proteomes" id="UP001215598">
    <property type="component" value="Unassembled WGS sequence"/>
</dbReference>
<comment type="caution">
    <text evidence="1">The sequence shown here is derived from an EMBL/GenBank/DDBJ whole genome shotgun (WGS) entry which is preliminary data.</text>
</comment>
<dbReference type="AlphaFoldDB" id="A0AAD7HWZ6"/>
<gene>
    <name evidence="1" type="ORF">B0H16DRAFT_1470188</name>
</gene>
<sequence>MLPAKSMDVPAGGLAQFLQQNLRFKVFLYYAVHIRQNEFRRNFSRHNTPTQASWMFYLLGVLLYLVGFNGDDVPDIHGVNVFGLAVSQAEFFLKECAETVALFRVSKQAIFLDYKEYDPHRTVKVIFVSRQPPCNFKRILVNDNPVLDFSTKEKICSPAWTDVQRVVEATLLALSRVDGALLVETDSDGRVVGMQKESIDGLLTDMAGVEAVFAEALALLCVQMKKPVAESFQSGLNGDAKGAVRSPGISRINRRACMLPKSISRLYALSGFVYLAAMSNIYRLPRITLDSNFYGVEDAYKLVNEYALDTALHFEPGSATRDELDDVMERYIRPSVHLLDCALQPANTGWLHRHELTMLELILVHDALSNIMGFLHVVWQFRLLDDGGQLPTDISIGDQSSAPQAYVAFRGGCLRGLELLNELVAVYVPESANRVTPSTIQLNLSRALMIGRAWSEVEDQTDFPSFLITNTEQIFLGLGG</sequence>
<evidence type="ECO:0000313" key="1">
    <source>
        <dbReference type="EMBL" id="KAJ7729002.1"/>
    </source>
</evidence>
<organism evidence="1 2">
    <name type="scientific">Mycena metata</name>
    <dbReference type="NCBI Taxonomy" id="1033252"/>
    <lineage>
        <taxon>Eukaryota</taxon>
        <taxon>Fungi</taxon>
        <taxon>Dikarya</taxon>
        <taxon>Basidiomycota</taxon>
        <taxon>Agaricomycotina</taxon>
        <taxon>Agaricomycetes</taxon>
        <taxon>Agaricomycetidae</taxon>
        <taxon>Agaricales</taxon>
        <taxon>Marasmiineae</taxon>
        <taxon>Mycenaceae</taxon>
        <taxon>Mycena</taxon>
    </lineage>
</organism>
<reference evidence="1" key="1">
    <citation type="submission" date="2023-03" db="EMBL/GenBank/DDBJ databases">
        <title>Massive genome expansion in bonnet fungi (Mycena s.s.) driven by repeated elements and novel gene families across ecological guilds.</title>
        <authorList>
            <consortium name="Lawrence Berkeley National Laboratory"/>
            <person name="Harder C.B."/>
            <person name="Miyauchi S."/>
            <person name="Viragh M."/>
            <person name="Kuo A."/>
            <person name="Thoen E."/>
            <person name="Andreopoulos B."/>
            <person name="Lu D."/>
            <person name="Skrede I."/>
            <person name="Drula E."/>
            <person name="Henrissat B."/>
            <person name="Morin E."/>
            <person name="Kohler A."/>
            <person name="Barry K."/>
            <person name="LaButti K."/>
            <person name="Morin E."/>
            <person name="Salamov A."/>
            <person name="Lipzen A."/>
            <person name="Mereny Z."/>
            <person name="Hegedus B."/>
            <person name="Baldrian P."/>
            <person name="Stursova M."/>
            <person name="Weitz H."/>
            <person name="Taylor A."/>
            <person name="Grigoriev I.V."/>
            <person name="Nagy L.G."/>
            <person name="Martin F."/>
            <person name="Kauserud H."/>
        </authorList>
    </citation>
    <scope>NUCLEOTIDE SEQUENCE</scope>
    <source>
        <strain evidence="1">CBHHK182m</strain>
    </source>
</reference>
<proteinExistence type="predicted"/>